<dbReference type="OrthoDB" id="2016285at2759"/>
<dbReference type="AlphaFoldDB" id="A0A8S1GUZ1"/>
<dbReference type="Pfam" id="PF01564">
    <property type="entry name" value="Spermine_synth"/>
    <property type="match status" value="1"/>
</dbReference>
<gene>
    <name evidence="2" type="ORF">CAUJ_LOCUS2422</name>
</gene>
<name>A0A8S1GUZ1_9PELO</name>
<dbReference type="InterPro" id="IPR029063">
    <property type="entry name" value="SAM-dependent_MTases_sf"/>
</dbReference>
<sequence length="381" mass="42768">MAKGSDDETSKTSSEASSFDIFSSKHFRAGFAFSLTFVFLLFVMFHTHDEDLEKSRRILSNKELFEELEHKYGGSRVVGHICGKTECFHVRDVFGKDEKGVHFATRVIHQVGLPEGCISMIKLKQPVRPTMRSLNTRDWEIDKRVIDRMGYNGRLIEFIFTSGAVPMNLQAKADVLAIGTGGGAIMNYLSANFPNFNVTGVEIDPLMIDISRDYFGVRQSEKARVLEADGLKVLQDMAEAGDTVNALILDACNNDFRDEWTCPIVGFLQDSTLSNIKKVIGNKGVIAMNVLAGSGLETSTEVVQLREKLKIYFSSCTFTTLEHMDNVVVECNNIVEKKTAVQPLEAKEFVEKNGIEHILLHVNEKSYMIYNSTQEENEHEL</sequence>
<comment type="caution">
    <text evidence="2">The sequence shown here is derived from an EMBL/GenBank/DDBJ whole genome shotgun (WGS) entry which is preliminary data.</text>
</comment>
<dbReference type="Gene3D" id="3.40.50.150">
    <property type="entry name" value="Vaccinia Virus protein VP39"/>
    <property type="match status" value="1"/>
</dbReference>
<dbReference type="CDD" id="cd02440">
    <property type="entry name" value="AdoMet_MTases"/>
    <property type="match status" value="1"/>
</dbReference>
<keyword evidence="1" id="KW-0812">Transmembrane</keyword>
<feature type="transmembrane region" description="Helical" evidence="1">
    <location>
        <begin position="27"/>
        <end position="47"/>
    </location>
</feature>
<reference evidence="2" key="1">
    <citation type="submission" date="2020-10" db="EMBL/GenBank/DDBJ databases">
        <authorList>
            <person name="Kikuchi T."/>
        </authorList>
    </citation>
    <scope>NUCLEOTIDE SEQUENCE</scope>
    <source>
        <strain evidence="2">NKZ352</strain>
    </source>
</reference>
<evidence type="ECO:0000313" key="2">
    <source>
        <dbReference type="EMBL" id="CAD6186503.1"/>
    </source>
</evidence>
<evidence type="ECO:0000313" key="3">
    <source>
        <dbReference type="Proteomes" id="UP000835052"/>
    </source>
</evidence>
<protein>
    <submittedName>
        <fullName evidence="2">Uncharacterized protein</fullName>
    </submittedName>
</protein>
<keyword evidence="1" id="KW-0472">Membrane</keyword>
<accession>A0A8S1GUZ1</accession>
<evidence type="ECO:0000256" key="1">
    <source>
        <dbReference type="SAM" id="Phobius"/>
    </source>
</evidence>
<organism evidence="2 3">
    <name type="scientific">Caenorhabditis auriculariae</name>
    <dbReference type="NCBI Taxonomy" id="2777116"/>
    <lineage>
        <taxon>Eukaryota</taxon>
        <taxon>Metazoa</taxon>
        <taxon>Ecdysozoa</taxon>
        <taxon>Nematoda</taxon>
        <taxon>Chromadorea</taxon>
        <taxon>Rhabditida</taxon>
        <taxon>Rhabditina</taxon>
        <taxon>Rhabditomorpha</taxon>
        <taxon>Rhabditoidea</taxon>
        <taxon>Rhabditidae</taxon>
        <taxon>Peloderinae</taxon>
        <taxon>Caenorhabditis</taxon>
    </lineage>
</organism>
<proteinExistence type="predicted"/>
<keyword evidence="1" id="KW-1133">Transmembrane helix</keyword>
<dbReference type="EMBL" id="CAJGYM010000004">
    <property type="protein sequence ID" value="CAD6186503.1"/>
    <property type="molecule type" value="Genomic_DNA"/>
</dbReference>
<dbReference type="Proteomes" id="UP000835052">
    <property type="component" value="Unassembled WGS sequence"/>
</dbReference>
<keyword evidence="3" id="KW-1185">Reference proteome</keyword>
<dbReference type="SUPFAM" id="SSF53335">
    <property type="entry name" value="S-adenosyl-L-methionine-dependent methyltransferases"/>
    <property type="match status" value="1"/>
</dbReference>